<evidence type="ECO:0000256" key="4">
    <source>
        <dbReference type="RuleBase" id="RU003690"/>
    </source>
</evidence>
<keyword evidence="3" id="KW-0326">Glycosidase</keyword>
<dbReference type="AlphaFoldDB" id="A0A9P0DJR8"/>
<organism evidence="5 6">
    <name type="scientific">Ceutorhynchus assimilis</name>
    <name type="common">cabbage seed weevil</name>
    <dbReference type="NCBI Taxonomy" id="467358"/>
    <lineage>
        <taxon>Eukaryota</taxon>
        <taxon>Metazoa</taxon>
        <taxon>Ecdysozoa</taxon>
        <taxon>Arthropoda</taxon>
        <taxon>Hexapoda</taxon>
        <taxon>Insecta</taxon>
        <taxon>Pterygota</taxon>
        <taxon>Neoptera</taxon>
        <taxon>Endopterygota</taxon>
        <taxon>Coleoptera</taxon>
        <taxon>Polyphaga</taxon>
        <taxon>Cucujiformia</taxon>
        <taxon>Curculionidae</taxon>
        <taxon>Ceutorhynchinae</taxon>
        <taxon>Ceutorhynchus</taxon>
    </lineage>
</organism>
<evidence type="ECO:0000256" key="3">
    <source>
        <dbReference type="ARBA" id="ARBA00023295"/>
    </source>
</evidence>
<dbReference type="PANTHER" id="PTHR10353">
    <property type="entry name" value="GLYCOSYL HYDROLASE"/>
    <property type="match status" value="1"/>
</dbReference>
<keyword evidence="6" id="KW-1185">Reference proteome</keyword>
<dbReference type="InterPro" id="IPR001360">
    <property type="entry name" value="Glyco_hydro_1"/>
</dbReference>
<evidence type="ECO:0008006" key="7">
    <source>
        <dbReference type="Google" id="ProtNLM"/>
    </source>
</evidence>
<evidence type="ECO:0000256" key="1">
    <source>
        <dbReference type="ARBA" id="ARBA00010838"/>
    </source>
</evidence>
<dbReference type="GO" id="GO:0005975">
    <property type="term" value="P:carbohydrate metabolic process"/>
    <property type="evidence" value="ECO:0007669"/>
    <property type="project" value="InterPro"/>
</dbReference>
<sequence>MAFSMGLYANPIYNGNWPQVVIDRVGNRSRNEGFPKSRLPEFTPQEIEFIRNTSDFFALNTYGTGYVKFQTGVNDSIGEPHYWLDIGVSSFKDPSWPSVVNWVDLVPWGFRKLLNYVWNEYGNREIVVTENGWADIESILDDTERITYISQYLSALLEAIYEDGVNIFGYTVWSLLDNFEWTNGYTQKLGLVQVDFNDPERTRTPKSSYKWYQGVIARRCLVEKCVA</sequence>
<dbReference type="Proteomes" id="UP001152799">
    <property type="component" value="Chromosome 10"/>
</dbReference>
<name>A0A9P0DJR8_9CUCU</name>
<dbReference type="InterPro" id="IPR017853">
    <property type="entry name" value="GH"/>
</dbReference>
<dbReference type="OrthoDB" id="65569at2759"/>
<keyword evidence="2" id="KW-0378">Hydrolase</keyword>
<evidence type="ECO:0000256" key="2">
    <source>
        <dbReference type="ARBA" id="ARBA00022801"/>
    </source>
</evidence>
<dbReference type="EMBL" id="OU892286">
    <property type="protein sequence ID" value="CAH1122860.1"/>
    <property type="molecule type" value="Genomic_DNA"/>
</dbReference>
<dbReference type="Pfam" id="PF00232">
    <property type="entry name" value="Glyco_hydro_1"/>
    <property type="match status" value="1"/>
</dbReference>
<evidence type="ECO:0000313" key="6">
    <source>
        <dbReference type="Proteomes" id="UP001152799"/>
    </source>
</evidence>
<dbReference type="Gene3D" id="3.20.20.80">
    <property type="entry name" value="Glycosidases"/>
    <property type="match status" value="1"/>
</dbReference>
<proteinExistence type="inferred from homology"/>
<gene>
    <name evidence="5" type="ORF">CEUTPL_LOCUS1897</name>
</gene>
<dbReference type="PANTHER" id="PTHR10353:SF36">
    <property type="entry name" value="LP05116P"/>
    <property type="match status" value="1"/>
</dbReference>
<protein>
    <recommendedName>
        <fullName evidence="7">Myrosinase 1-like</fullName>
    </recommendedName>
</protein>
<dbReference type="GO" id="GO:0008422">
    <property type="term" value="F:beta-glucosidase activity"/>
    <property type="evidence" value="ECO:0007669"/>
    <property type="project" value="TreeGrafter"/>
</dbReference>
<evidence type="ECO:0000313" key="5">
    <source>
        <dbReference type="EMBL" id="CAH1122860.1"/>
    </source>
</evidence>
<dbReference type="PRINTS" id="PR00131">
    <property type="entry name" value="GLHYDRLASE1"/>
</dbReference>
<dbReference type="SUPFAM" id="SSF51445">
    <property type="entry name" value="(Trans)glycosidases"/>
    <property type="match status" value="1"/>
</dbReference>
<comment type="similarity">
    <text evidence="1 4">Belongs to the glycosyl hydrolase 1 family.</text>
</comment>
<accession>A0A9P0DJR8</accession>
<reference evidence="5" key="1">
    <citation type="submission" date="2022-01" db="EMBL/GenBank/DDBJ databases">
        <authorList>
            <person name="King R."/>
        </authorList>
    </citation>
    <scope>NUCLEOTIDE SEQUENCE</scope>
</reference>